<evidence type="ECO:0000256" key="1">
    <source>
        <dbReference type="ARBA" id="ARBA00038494"/>
    </source>
</evidence>
<accession>A0A9X1VKN5</accession>
<dbReference type="Gene3D" id="3.90.550.10">
    <property type="entry name" value="Spore Coat Polysaccharide Biosynthesis Protein SpsA, Chain A"/>
    <property type="match status" value="1"/>
</dbReference>
<keyword evidence="5" id="KW-1185">Reference proteome</keyword>
<keyword evidence="2" id="KW-0812">Transmembrane</keyword>
<dbReference type="SUPFAM" id="SSF53448">
    <property type="entry name" value="Nucleotide-diphospho-sugar transferases"/>
    <property type="match status" value="1"/>
</dbReference>
<proteinExistence type="inferred from homology"/>
<evidence type="ECO:0000313" key="5">
    <source>
        <dbReference type="Proteomes" id="UP001139369"/>
    </source>
</evidence>
<dbReference type="Proteomes" id="UP001139369">
    <property type="component" value="Unassembled WGS sequence"/>
</dbReference>
<dbReference type="Pfam" id="PF00535">
    <property type="entry name" value="Glycos_transf_2"/>
    <property type="match status" value="1"/>
</dbReference>
<dbReference type="InterPro" id="IPR029044">
    <property type="entry name" value="Nucleotide-diphossugar_trans"/>
</dbReference>
<dbReference type="AlphaFoldDB" id="A0A9X1VKN5"/>
<feature type="transmembrane region" description="Helical" evidence="2">
    <location>
        <begin position="209"/>
        <end position="228"/>
    </location>
</feature>
<organism evidence="4 5">
    <name type="scientific">Polaribacter marinus</name>
    <dbReference type="NCBI Taxonomy" id="2916838"/>
    <lineage>
        <taxon>Bacteria</taxon>
        <taxon>Pseudomonadati</taxon>
        <taxon>Bacteroidota</taxon>
        <taxon>Flavobacteriia</taxon>
        <taxon>Flavobacteriales</taxon>
        <taxon>Flavobacteriaceae</taxon>
    </lineage>
</organism>
<keyword evidence="2" id="KW-0472">Membrane</keyword>
<dbReference type="PANTHER" id="PTHR43630:SF2">
    <property type="entry name" value="GLYCOSYLTRANSFERASE"/>
    <property type="match status" value="1"/>
</dbReference>
<dbReference type="PANTHER" id="PTHR43630">
    <property type="entry name" value="POLY-BETA-1,6-N-ACETYL-D-GLUCOSAMINE SYNTHASE"/>
    <property type="match status" value="1"/>
</dbReference>
<gene>
    <name evidence="4" type="ORF">MC378_01285</name>
</gene>
<reference evidence="4" key="1">
    <citation type="submission" date="2022-02" db="EMBL/GenBank/DDBJ databases">
        <title>Polaribacter sp. MSW13, isolated from seawater.</title>
        <authorList>
            <person name="Kristyanto S."/>
            <person name="Jung J."/>
            <person name="Jeon C.O."/>
        </authorList>
    </citation>
    <scope>NUCLEOTIDE SEQUENCE</scope>
    <source>
        <strain evidence="4">MSW13</strain>
    </source>
</reference>
<dbReference type="RefSeq" id="WP_242176901.1">
    <property type="nucleotide sequence ID" value="NZ_JAKQYM010000001.1"/>
</dbReference>
<feature type="domain" description="Glycosyltransferase 2-like" evidence="3">
    <location>
        <begin position="6"/>
        <end position="105"/>
    </location>
</feature>
<sequence length="250" mass="29476">MTKITAIIPTLNEELHIKDAIKSVSFANEIIVIDSYSTDKTIEIAEELNVKIILRKFDDFSTQKNFAIEQANHSWIYILDADERVTPKVEKEILEVVKNPKGCVGFYVRRTLFFMGRKLNYGGCQRDKVIRLFLKDYCKYNGNLVHETITANGKLGFFKNKIDHFSYRSFDYYISKLNRYAWLQAVELHGKGKKVTLYHLLIKPFVRFFIHYIIRFGFLDGFAGFVFAKTFAYRVFTRYVKLWLLNRDLK</sequence>
<comment type="caution">
    <text evidence="4">The sequence shown here is derived from an EMBL/GenBank/DDBJ whole genome shotgun (WGS) entry which is preliminary data.</text>
</comment>
<evidence type="ECO:0000256" key="2">
    <source>
        <dbReference type="SAM" id="Phobius"/>
    </source>
</evidence>
<keyword evidence="2" id="KW-1133">Transmembrane helix</keyword>
<protein>
    <submittedName>
        <fullName evidence="4">Glycosyltransferase family 2 protein</fullName>
    </submittedName>
</protein>
<dbReference type="EMBL" id="JAKQYM010000001">
    <property type="protein sequence ID" value="MCI2227780.1"/>
    <property type="molecule type" value="Genomic_DNA"/>
</dbReference>
<comment type="similarity">
    <text evidence="1">Belongs to the glycosyltransferase 2 family. WaaE/KdtX subfamily.</text>
</comment>
<name>A0A9X1VKN5_9FLAO</name>
<evidence type="ECO:0000313" key="4">
    <source>
        <dbReference type="EMBL" id="MCI2227780.1"/>
    </source>
</evidence>
<evidence type="ECO:0000259" key="3">
    <source>
        <dbReference type="Pfam" id="PF00535"/>
    </source>
</evidence>
<dbReference type="InterPro" id="IPR001173">
    <property type="entry name" value="Glyco_trans_2-like"/>
</dbReference>
<dbReference type="CDD" id="cd02511">
    <property type="entry name" value="Beta4Glucosyltransferase"/>
    <property type="match status" value="1"/>
</dbReference>